<dbReference type="InterPro" id="IPR051459">
    <property type="entry name" value="Cytochrome_c-type_DH"/>
</dbReference>
<protein>
    <recommendedName>
        <fullName evidence="6">Cytochrome c domain-containing protein</fullName>
    </recommendedName>
</protein>
<dbReference type="Pfam" id="PF13442">
    <property type="entry name" value="Cytochrome_CBB3"/>
    <property type="match status" value="1"/>
</dbReference>
<dbReference type="PROSITE" id="PS51007">
    <property type="entry name" value="CYTC"/>
    <property type="match status" value="1"/>
</dbReference>
<dbReference type="SUPFAM" id="SSF46626">
    <property type="entry name" value="Cytochrome c"/>
    <property type="match status" value="1"/>
</dbReference>
<dbReference type="PANTHER" id="PTHR35008:SF8">
    <property type="entry name" value="ALCOHOL DEHYDROGENASE CYTOCHROME C SUBUNIT"/>
    <property type="match status" value="1"/>
</dbReference>
<name>E6PFK9_9ZZZZ</name>
<dbReference type="AlphaFoldDB" id="E6PFK9"/>
<dbReference type="Gene3D" id="1.10.760.10">
    <property type="entry name" value="Cytochrome c-like domain"/>
    <property type="match status" value="1"/>
</dbReference>
<comment type="caution">
    <text evidence="7">The sequence shown here is derived from an EMBL/GenBank/DDBJ whole genome shotgun (WGS) entry which is preliminary data.</text>
</comment>
<dbReference type="GO" id="GO:0005506">
    <property type="term" value="F:iron ion binding"/>
    <property type="evidence" value="ECO:0007669"/>
    <property type="project" value="InterPro"/>
</dbReference>
<dbReference type="EMBL" id="CABL01000006">
    <property type="protein sequence ID" value="CBH75245.1"/>
    <property type="molecule type" value="Genomic_DNA"/>
</dbReference>
<keyword evidence="2" id="KW-0349">Heme</keyword>
<gene>
    <name evidence="7" type="ORF">CARN1_1570</name>
</gene>
<keyword evidence="5" id="KW-0408">Iron</keyword>
<proteinExistence type="predicted"/>
<keyword evidence="1" id="KW-0813">Transport</keyword>
<accession>E6PFK9</accession>
<evidence type="ECO:0000256" key="4">
    <source>
        <dbReference type="ARBA" id="ARBA00022982"/>
    </source>
</evidence>
<reference evidence="7" key="1">
    <citation type="submission" date="2009-10" db="EMBL/GenBank/DDBJ databases">
        <title>Diversity of trophic interactions inside an arsenic-rich microbial ecosystem.</title>
        <authorList>
            <person name="Bertin P.N."/>
            <person name="Heinrich-Salmeron A."/>
            <person name="Pelletier E."/>
            <person name="Goulhen-Chollet F."/>
            <person name="Arsene-Ploetze F."/>
            <person name="Gallien S."/>
            <person name="Calteau A."/>
            <person name="Vallenet D."/>
            <person name="Casiot C."/>
            <person name="Chane-Woon-Ming B."/>
            <person name="Giloteaux L."/>
            <person name="Barakat M."/>
            <person name="Bonnefoy V."/>
            <person name="Bruneel O."/>
            <person name="Chandler M."/>
            <person name="Cleiss J."/>
            <person name="Duran R."/>
            <person name="Elbaz-Poulichet F."/>
            <person name="Fonknechten N."/>
            <person name="Lauga B."/>
            <person name="Mornico D."/>
            <person name="Ortet P."/>
            <person name="Schaeffer C."/>
            <person name="Siguier P."/>
            <person name="Alexander Thil Smith A."/>
            <person name="Van Dorsselaer A."/>
            <person name="Weissenbach J."/>
            <person name="Medigue C."/>
            <person name="Le Paslier D."/>
        </authorList>
    </citation>
    <scope>NUCLEOTIDE SEQUENCE</scope>
</reference>
<keyword evidence="4" id="KW-0249">Electron transport</keyword>
<dbReference type="GO" id="GO:0009055">
    <property type="term" value="F:electron transfer activity"/>
    <property type="evidence" value="ECO:0007669"/>
    <property type="project" value="InterPro"/>
</dbReference>
<keyword evidence="3" id="KW-0479">Metal-binding</keyword>
<dbReference type="PRINTS" id="PR00605">
    <property type="entry name" value="CYTCHROMECIC"/>
</dbReference>
<organism evidence="7">
    <name type="scientific">mine drainage metagenome</name>
    <dbReference type="NCBI Taxonomy" id="410659"/>
    <lineage>
        <taxon>unclassified sequences</taxon>
        <taxon>metagenomes</taxon>
        <taxon>ecological metagenomes</taxon>
    </lineage>
</organism>
<dbReference type="PROSITE" id="PS51257">
    <property type="entry name" value="PROKAR_LIPOPROTEIN"/>
    <property type="match status" value="1"/>
</dbReference>
<evidence type="ECO:0000259" key="6">
    <source>
        <dbReference type="PROSITE" id="PS51007"/>
    </source>
</evidence>
<dbReference type="GO" id="GO:0020037">
    <property type="term" value="F:heme binding"/>
    <property type="evidence" value="ECO:0007669"/>
    <property type="project" value="InterPro"/>
</dbReference>
<evidence type="ECO:0000256" key="3">
    <source>
        <dbReference type="ARBA" id="ARBA00022723"/>
    </source>
</evidence>
<feature type="domain" description="Cytochrome c" evidence="6">
    <location>
        <begin position="36"/>
        <end position="116"/>
    </location>
</feature>
<evidence type="ECO:0000313" key="7">
    <source>
        <dbReference type="EMBL" id="CBH75245.1"/>
    </source>
</evidence>
<dbReference type="InterPro" id="IPR008168">
    <property type="entry name" value="Cyt_C_IC"/>
</dbReference>
<evidence type="ECO:0000256" key="2">
    <source>
        <dbReference type="ARBA" id="ARBA00022617"/>
    </source>
</evidence>
<sequence>MFDRRRGIAVALVLVALASGCAQRTKSADSGTGALVSAYDGGAIYQQQCSTCHGVRGEGVAGVAPSLRLGATLDSRATLLAVARGSRRNGAVMPSWCGLLSDREIADVVAYIRVTWGARPQAPTEGEVATACRSSAQRGAH</sequence>
<dbReference type="InterPro" id="IPR036909">
    <property type="entry name" value="Cyt_c-like_dom_sf"/>
</dbReference>
<evidence type="ECO:0000256" key="5">
    <source>
        <dbReference type="ARBA" id="ARBA00023004"/>
    </source>
</evidence>
<evidence type="ECO:0000256" key="1">
    <source>
        <dbReference type="ARBA" id="ARBA00022448"/>
    </source>
</evidence>
<dbReference type="InterPro" id="IPR009056">
    <property type="entry name" value="Cyt_c-like_dom"/>
</dbReference>
<dbReference type="PANTHER" id="PTHR35008">
    <property type="entry name" value="BLL4482 PROTEIN-RELATED"/>
    <property type="match status" value="1"/>
</dbReference>